<name>A0A973A8U3_9GAMM</name>
<accession>A0A973A8U3</accession>
<dbReference type="Proteomes" id="UP000754644">
    <property type="component" value="Unassembled WGS sequence"/>
</dbReference>
<evidence type="ECO:0000313" key="1">
    <source>
        <dbReference type="EMBL" id="NQV66134.1"/>
    </source>
</evidence>
<gene>
    <name evidence="1" type="ORF">HQ497_12300</name>
</gene>
<dbReference type="Gene3D" id="2.30.40.10">
    <property type="entry name" value="Urease, subunit C, domain 1"/>
    <property type="match status" value="1"/>
</dbReference>
<feature type="non-terminal residue" evidence="1">
    <location>
        <position position="260"/>
    </location>
</feature>
<dbReference type="InterPro" id="IPR011059">
    <property type="entry name" value="Metal-dep_hydrolase_composite"/>
</dbReference>
<dbReference type="Gene3D" id="3.10.310.70">
    <property type="match status" value="1"/>
</dbReference>
<dbReference type="PANTHER" id="PTHR22642">
    <property type="entry name" value="IMIDAZOLONEPROPIONASE"/>
    <property type="match status" value="1"/>
</dbReference>
<evidence type="ECO:0000313" key="2">
    <source>
        <dbReference type="Proteomes" id="UP000754644"/>
    </source>
</evidence>
<dbReference type="SUPFAM" id="SSF51556">
    <property type="entry name" value="Metallo-dependent hydrolases"/>
    <property type="match status" value="1"/>
</dbReference>
<sequence>MITVYTAKNILTMNPSWPTATAIAVKDGRIVEVGSLASLQPWLEQHPHRIDTQFEDSVIMPGLIDPHLHPVMAAVLLPMQFITAMEWRMPWGTVPATVSPQGYQSILRTAAAEDDSTPYFTWGYHKIWHGEMSRYLLDDIFGSRPAVVWQRSFHEVYLNSAMMALLEIDTEAIRGRHQIDVDRGHFYEVGLGYAINKLNRIIMAPEWILAGLARLKQLVQFGGHTTVGDMAVGIFDFEMEWQLCQQVFEQPDNPFRVVSV</sequence>
<dbReference type="GO" id="GO:0016810">
    <property type="term" value="F:hydrolase activity, acting on carbon-nitrogen (but not peptide) bonds"/>
    <property type="evidence" value="ECO:0007669"/>
    <property type="project" value="InterPro"/>
</dbReference>
<dbReference type="EMBL" id="JABMOJ010000464">
    <property type="protein sequence ID" value="NQV66134.1"/>
    <property type="molecule type" value="Genomic_DNA"/>
</dbReference>
<reference evidence="1" key="1">
    <citation type="submission" date="2020-05" db="EMBL/GenBank/DDBJ databases">
        <title>Sulfur intermediates as new biogeochemical hubs in an aquatic model microbial ecosystem.</title>
        <authorList>
            <person name="Vigneron A."/>
        </authorList>
    </citation>
    <scope>NUCLEOTIDE SEQUENCE</scope>
    <source>
        <strain evidence="1">Bin.250</strain>
    </source>
</reference>
<protein>
    <submittedName>
        <fullName evidence="1">Amidohydrolase</fullName>
    </submittedName>
</protein>
<comment type="caution">
    <text evidence="1">The sequence shown here is derived from an EMBL/GenBank/DDBJ whole genome shotgun (WGS) entry which is preliminary data.</text>
</comment>
<proteinExistence type="predicted"/>
<dbReference type="PANTHER" id="PTHR22642:SF2">
    <property type="entry name" value="PROTEIN LONG AFTER FAR-RED 3"/>
    <property type="match status" value="1"/>
</dbReference>
<dbReference type="AlphaFoldDB" id="A0A973A8U3"/>
<organism evidence="1 2">
    <name type="scientific">SAR86 cluster bacterium</name>
    <dbReference type="NCBI Taxonomy" id="2030880"/>
    <lineage>
        <taxon>Bacteria</taxon>
        <taxon>Pseudomonadati</taxon>
        <taxon>Pseudomonadota</taxon>
        <taxon>Gammaproteobacteria</taxon>
        <taxon>SAR86 cluster</taxon>
    </lineage>
</organism>
<dbReference type="InterPro" id="IPR032466">
    <property type="entry name" value="Metal_Hydrolase"/>
</dbReference>
<dbReference type="SUPFAM" id="SSF51338">
    <property type="entry name" value="Composite domain of metallo-dependent hydrolases"/>
    <property type="match status" value="1"/>
</dbReference>